<comment type="caution">
    <text evidence="1">The sequence shown here is derived from an EMBL/GenBank/DDBJ whole genome shotgun (WGS) entry which is preliminary data.</text>
</comment>
<proteinExistence type="predicted"/>
<accession>A0AAW9F827</accession>
<dbReference type="EMBL" id="JAVRAF010000001">
    <property type="protein sequence ID" value="MDX8301489.1"/>
    <property type="molecule type" value="Genomic_DNA"/>
</dbReference>
<reference evidence="1" key="1">
    <citation type="journal article" date="2023" name="Phytobiomes J">
        <title>Deciphering the key players within the bacterial microbiota associated with aerial crown gall tumors on rhododendron: Insights into the gallobiome.</title>
        <authorList>
            <person name="Kuzmanovic N."/>
            <person name="Nesme J."/>
            <person name="Wolf J."/>
            <person name="Neumann-Schaal M."/>
            <person name="Petersen J."/>
            <person name="Fernandez-Gnecco G."/>
            <person name="Sproeer C."/>
            <person name="Bunk B."/>
            <person name="Overmann J."/>
            <person name="Sorensen S.J."/>
            <person name="Idczak E."/>
            <person name="Smalla K."/>
        </authorList>
    </citation>
    <scope>NUCLEOTIDE SEQUENCE</scope>
    <source>
        <strain evidence="1">Rho-11.1</strain>
    </source>
</reference>
<organism evidence="1">
    <name type="scientific">Agrobacterium rosae</name>
    <dbReference type="NCBI Taxonomy" id="1972867"/>
    <lineage>
        <taxon>Bacteria</taxon>
        <taxon>Pseudomonadati</taxon>
        <taxon>Pseudomonadota</taxon>
        <taxon>Alphaproteobacteria</taxon>
        <taxon>Hyphomicrobiales</taxon>
        <taxon>Rhizobiaceae</taxon>
        <taxon>Rhizobium/Agrobacterium group</taxon>
        <taxon>Agrobacterium</taxon>
    </lineage>
</organism>
<dbReference type="RefSeq" id="WP_320202468.1">
    <property type="nucleotide sequence ID" value="NZ_CP192781.1"/>
</dbReference>
<evidence type="ECO:0000313" key="1">
    <source>
        <dbReference type="EMBL" id="MDX8301489.1"/>
    </source>
</evidence>
<dbReference type="InterPro" id="IPR044000">
    <property type="entry name" value="Phage_tube_2"/>
</dbReference>
<gene>
    <name evidence="1" type="ORF">RMR22_04480</name>
</gene>
<protein>
    <submittedName>
        <fullName evidence="1">Uncharacterized protein</fullName>
    </submittedName>
</protein>
<sequence>MTKRFVENLAIIGKMETVYGTDALGLPDANAMMFVNATIEPFVGEDMSRELTLPTMGHQGVILDGSRVRITGELEIAGSGTAGTPPAGAPVLRSCGLREVITAATKVTYTPISRQFESSTFYFNDDGVNHIMLGARGTMTWQLTPKQIPRFSFTLDGLAGTFTDQARPAVDLSKFISPVPVNLANTFFSLHGDAGACEGITFDLGNTIEPRLLINSESIEQTGRAMTGSAIMEAKLLAEKNWIEIAKSHAVGALIARHGTEAGNIFEVNAPAVQIGRPTYGATNKIRNNTLPLMFKPVAGNDEFSITFK</sequence>
<dbReference type="AlphaFoldDB" id="A0AAW9F827"/>
<name>A0AAW9F827_9HYPH</name>
<dbReference type="Pfam" id="PF18906">
    <property type="entry name" value="Phage_tube_2"/>
    <property type="match status" value="1"/>
</dbReference>